<reference evidence="2 3" key="1">
    <citation type="submission" date="2020-08" db="EMBL/GenBank/DDBJ databases">
        <title>Sequencing the genomes of 1000 actinobacteria strains.</title>
        <authorList>
            <person name="Klenk H.-P."/>
        </authorList>
    </citation>
    <scope>NUCLEOTIDE SEQUENCE [LARGE SCALE GENOMIC DNA]</scope>
    <source>
        <strain evidence="2 3">DSM 44786</strain>
    </source>
</reference>
<evidence type="ECO:0000313" key="2">
    <source>
        <dbReference type="EMBL" id="MBB4945633.1"/>
    </source>
</evidence>
<feature type="region of interest" description="Disordered" evidence="1">
    <location>
        <begin position="184"/>
        <end position="234"/>
    </location>
</feature>
<protein>
    <recommendedName>
        <fullName evidence="4">Transposase</fullName>
    </recommendedName>
</protein>
<evidence type="ECO:0000313" key="3">
    <source>
        <dbReference type="Proteomes" id="UP000573327"/>
    </source>
</evidence>
<gene>
    <name evidence="2" type="ORF">F4556_001168</name>
</gene>
<dbReference type="EMBL" id="JACHJR010000001">
    <property type="protein sequence ID" value="MBB4945633.1"/>
    <property type="molecule type" value="Genomic_DNA"/>
</dbReference>
<keyword evidence="3" id="KW-1185">Reference proteome</keyword>
<dbReference type="AlphaFoldDB" id="A0A7W7S869"/>
<comment type="caution">
    <text evidence="2">The sequence shown here is derived from an EMBL/GenBank/DDBJ whole genome shotgun (WGS) entry which is preliminary data.</text>
</comment>
<dbReference type="Proteomes" id="UP000573327">
    <property type="component" value="Unassembled WGS sequence"/>
</dbReference>
<accession>A0A7W7S869</accession>
<name>A0A7W7S869_9ACTN</name>
<evidence type="ECO:0000256" key="1">
    <source>
        <dbReference type="SAM" id="MobiDB-lite"/>
    </source>
</evidence>
<proteinExistence type="predicted"/>
<sequence length="234" mass="26321">MKVVAWVKLLPEAGQADALRATLRAVNECANWVSVVAFQRGVPREYELRKHTYAELKARGLGAQAAQHVIKKTRDAYTTLKVNIRVGNLGKPGSKRWIKAESKPVVFRPVAAQPYDDRCLSWQLDQQTVSIWTTGGRLKNVRFVCSADALKLLRDHRKGESDLTERDGVYHLDRVPGCRAWAEPAPQAATRPPKEAPGQGHQVRQTSAQEALPQGSPACRQREPHRLQDHRHHR</sequence>
<organism evidence="2 3">
    <name type="scientific">Kitasatospora gansuensis</name>
    <dbReference type="NCBI Taxonomy" id="258050"/>
    <lineage>
        <taxon>Bacteria</taxon>
        <taxon>Bacillati</taxon>
        <taxon>Actinomycetota</taxon>
        <taxon>Actinomycetes</taxon>
        <taxon>Kitasatosporales</taxon>
        <taxon>Streptomycetaceae</taxon>
        <taxon>Kitasatospora</taxon>
    </lineage>
</organism>
<evidence type="ECO:0008006" key="4">
    <source>
        <dbReference type="Google" id="ProtNLM"/>
    </source>
</evidence>